<name>A0A7V7PN46_9HYPH</name>
<feature type="compositionally biased region" description="Pro residues" evidence="1">
    <location>
        <begin position="792"/>
        <end position="804"/>
    </location>
</feature>
<dbReference type="Gene3D" id="3.90.550.10">
    <property type="entry name" value="Spore Coat Polysaccharide Biosynthesis Protein SpsA, Chain A"/>
    <property type="match status" value="1"/>
</dbReference>
<evidence type="ECO:0008006" key="4">
    <source>
        <dbReference type="Google" id="ProtNLM"/>
    </source>
</evidence>
<feature type="compositionally biased region" description="Pro residues" evidence="1">
    <location>
        <begin position="1"/>
        <end position="10"/>
    </location>
</feature>
<feature type="region of interest" description="Disordered" evidence="1">
    <location>
        <begin position="781"/>
        <end position="804"/>
    </location>
</feature>
<dbReference type="AlphaFoldDB" id="A0A7V7PN46"/>
<keyword evidence="3" id="KW-1185">Reference proteome</keyword>
<dbReference type="PANTHER" id="PTHR43179">
    <property type="entry name" value="RHAMNOSYLTRANSFERASE WBBL"/>
    <property type="match status" value="1"/>
</dbReference>
<dbReference type="InterPro" id="IPR029044">
    <property type="entry name" value="Nucleotide-diphossugar_trans"/>
</dbReference>
<feature type="region of interest" description="Disordered" evidence="1">
    <location>
        <begin position="1"/>
        <end position="39"/>
    </location>
</feature>
<gene>
    <name evidence="2" type="ORF">F6X38_14090</name>
</gene>
<comment type="caution">
    <text evidence="2">The sequence shown here is derived from an EMBL/GenBank/DDBJ whole genome shotgun (WGS) entry which is preliminary data.</text>
</comment>
<evidence type="ECO:0000256" key="1">
    <source>
        <dbReference type="SAM" id="MobiDB-lite"/>
    </source>
</evidence>
<dbReference type="Proteomes" id="UP000432089">
    <property type="component" value="Unassembled WGS sequence"/>
</dbReference>
<reference evidence="2 3" key="1">
    <citation type="submission" date="2019-09" db="EMBL/GenBank/DDBJ databases">
        <title>YIM 132180 draft genome.</title>
        <authorList>
            <person name="Zhang K."/>
        </authorList>
    </citation>
    <scope>NUCLEOTIDE SEQUENCE [LARGE SCALE GENOMIC DNA]</scope>
    <source>
        <strain evidence="2 3">YIM 132180</strain>
    </source>
</reference>
<sequence>MPSTPPPPTRSPLSSLVASRRRRRGDGESPAPPGAPEGVVSTLRLTGAGVLEGHVFDAADPARRFVVELVLDGEPQAIARAELFQPGLGPAAGDGCHGFCFHIDPALLPHVRIAAVWIANGGAPVGEAVDLKAGAVSAASPLSEGGVEWTGDLALRGWLRRDAAPFPALVEAWADGACVATARADRWRSVARGNLRVAEPGFDLHLPAEFADGRAHAIEVLCDGKPLPNSPVRLVAFPQGLRAHLLDRAATEAEAEIGRLFDERFPASVPFGRFAAWEKRFAPALSSRAHANLLAVVAVGADGGERTLGGAGLDAAGDWVGTMLPAPGDARQRFAPSDLLAFLANEATADIVLFAAAGTEIRAGGLERLAAALADDRAAEIAYGDVLLRSADGTLAPLALPAFDYERTLEQGIGTHCFMMRRAAAIAAATSGADDLARLFLHPVEAGGVGAGAHLHVPGFGAVLPPFVGSEAGDLRRSVRAHLAARGCAAEVTERAAATLPAVRVARSAPPRPLALVIDAGADAARVAPVLEALDAGRGRQAPRIVVAMSVDPGERLQRDLDLAGVALCRSPPGTGQARRLGAAVEGVEAELVCLLDARLRPAAPDWLDELLGRFAEDGVGAVAPLVLGSCGLVAEAGLVLGPTGAPVPAFADRQHGDPGFGDALLVARQAAAVGPGCLLTRRADFLALGGFDPLLFPDHLGAVDYSLKLQALGRRVVVTPDAVVAFAAGSDATSAETPAHRVAREREARVLFARWTTVLANDPFYSPLLGRGAPGFAGLAWPPGDRSPRRPTVPQPHAVPPGW</sequence>
<dbReference type="RefSeq" id="WP_150970598.1">
    <property type="nucleotide sequence ID" value="NZ_VZDO01000011.1"/>
</dbReference>
<dbReference type="SUPFAM" id="SSF53448">
    <property type="entry name" value="Nucleotide-diphospho-sugar transferases"/>
    <property type="match status" value="2"/>
</dbReference>
<dbReference type="EMBL" id="VZDO01000011">
    <property type="protein sequence ID" value="KAB0679024.1"/>
    <property type="molecule type" value="Genomic_DNA"/>
</dbReference>
<proteinExistence type="predicted"/>
<organism evidence="2 3">
    <name type="scientific">Plantimonas leprariae</name>
    <dbReference type="NCBI Taxonomy" id="2615207"/>
    <lineage>
        <taxon>Bacteria</taxon>
        <taxon>Pseudomonadati</taxon>
        <taxon>Pseudomonadota</taxon>
        <taxon>Alphaproteobacteria</taxon>
        <taxon>Hyphomicrobiales</taxon>
        <taxon>Aurantimonadaceae</taxon>
        <taxon>Plantimonas</taxon>
    </lineage>
</organism>
<evidence type="ECO:0000313" key="3">
    <source>
        <dbReference type="Proteomes" id="UP000432089"/>
    </source>
</evidence>
<protein>
    <recommendedName>
        <fullName evidence="4">Glycosyltransferase</fullName>
    </recommendedName>
</protein>
<accession>A0A7V7PN46</accession>
<evidence type="ECO:0000313" key="2">
    <source>
        <dbReference type="EMBL" id="KAB0679024.1"/>
    </source>
</evidence>
<dbReference type="PANTHER" id="PTHR43179:SF7">
    <property type="entry name" value="RHAMNOSYLTRANSFERASE WBBL"/>
    <property type="match status" value="1"/>
</dbReference>